<feature type="region of interest" description="Disordered" evidence="1">
    <location>
        <begin position="127"/>
        <end position="146"/>
    </location>
</feature>
<reference evidence="2" key="2">
    <citation type="journal article" date="2007" name="Science">
        <title>Draft genome sequence of the sexually transmitted pathogen Trichomonas vaginalis.</title>
        <authorList>
            <person name="Carlton J.M."/>
            <person name="Hirt R.P."/>
            <person name="Silva J.C."/>
            <person name="Delcher A.L."/>
            <person name="Schatz M."/>
            <person name="Zhao Q."/>
            <person name="Wortman J.R."/>
            <person name="Bidwell S.L."/>
            <person name="Alsmark U.C.M."/>
            <person name="Besteiro S."/>
            <person name="Sicheritz-Ponten T."/>
            <person name="Noel C.J."/>
            <person name="Dacks J.B."/>
            <person name="Foster P.G."/>
            <person name="Simillion C."/>
            <person name="Van de Peer Y."/>
            <person name="Miranda-Saavedra D."/>
            <person name="Barton G.J."/>
            <person name="Westrop G.D."/>
            <person name="Mueller S."/>
            <person name="Dessi D."/>
            <person name="Fiori P.L."/>
            <person name="Ren Q."/>
            <person name="Paulsen I."/>
            <person name="Zhang H."/>
            <person name="Bastida-Corcuera F.D."/>
            <person name="Simoes-Barbosa A."/>
            <person name="Brown M.T."/>
            <person name="Hayes R.D."/>
            <person name="Mukherjee M."/>
            <person name="Okumura C.Y."/>
            <person name="Schneider R."/>
            <person name="Smith A.J."/>
            <person name="Vanacova S."/>
            <person name="Villalvazo M."/>
            <person name="Haas B.J."/>
            <person name="Pertea M."/>
            <person name="Feldblyum T.V."/>
            <person name="Utterback T.R."/>
            <person name="Shu C.L."/>
            <person name="Osoegawa K."/>
            <person name="de Jong P.J."/>
            <person name="Hrdy I."/>
            <person name="Horvathova L."/>
            <person name="Zubacova Z."/>
            <person name="Dolezal P."/>
            <person name="Malik S.B."/>
            <person name="Logsdon J.M. Jr."/>
            <person name="Henze K."/>
            <person name="Gupta A."/>
            <person name="Wang C.C."/>
            <person name="Dunne R.L."/>
            <person name="Upcroft J.A."/>
            <person name="Upcroft P."/>
            <person name="White O."/>
            <person name="Salzberg S.L."/>
            <person name="Tang P."/>
            <person name="Chiu C.-H."/>
            <person name="Lee Y.-S."/>
            <person name="Embley T.M."/>
            <person name="Coombs G.H."/>
            <person name="Mottram J.C."/>
            <person name="Tachezy J."/>
            <person name="Fraser-Liggett C.M."/>
            <person name="Johnson P.J."/>
        </authorList>
    </citation>
    <scope>NUCLEOTIDE SEQUENCE [LARGE SCALE GENOMIC DNA]</scope>
    <source>
        <strain evidence="2">G3</strain>
    </source>
</reference>
<gene>
    <name evidence="2" type="ORF">TVAG_362250</name>
</gene>
<dbReference type="EMBL" id="DS114842">
    <property type="protein sequence ID" value="EAX85752.1"/>
    <property type="molecule type" value="Genomic_DNA"/>
</dbReference>
<dbReference type="InParanoid" id="A2GAR6"/>
<reference evidence="2" key="1">
    <citation type="submission" date="2006-10" db="EMBL/GenBank/DDBJ databases">
        <authorList>
            <person name="Amadeo P."/>
            <person name="Zhao Q."/>
            <person name="Wortman J."/>
            <person name="Fraser-Liggett C."/>
            <person name="Carlton J."/>
        </authorList>
    </citation>
    <scope>NUCLEOTIDE SEQUENCE</scope>
    <source>
        <strain evidence="2">G3</strain>
    </source>
</reference>
<evidence type="ECO:0000256" key="1">
    <source>
        <dbReference type="SAM" id="MobiDB-lite"/>
    </source>
</evidence>
<evidence type="ECO:0000313" key="3">
    <source>
        <dbReference type="Proteomes" id="UP000001542"/>
    </source>
</evidence>
<protein>
    <submittedName>
        <fullName evidence="2">Uncharacterized protein</fullName>
    </submittedName>
</protein>
<dbReference type="VEuPathDB" id="TrichDB:TVAG_362250"/>
<dbReference type="Proteomes" id="UP000001542">
    <property type="component" value="Unassembled WGS sequence"/>
</dbReference>
<organism evidence="2 3">
    <name type="scientific">Trichomonas vaginalis (strain ATCC PRA-98 / G3)</name>
    <dbReference type="NCBI Taxonomy" id="412133"/>
    <lineage>
        <taxon>Eukaryota</taxon>
        <taxon>Metamonada</taxon>
        <taxon>Parabasalia</taxon>
        <taxon>Trichomonadida</taxon>
        <taxon>Trichomonadidae</taxon>
        <taxon>Trichomonas</taxon>
    </lineage>
</organism>
<dbReference type="RefSeq" id="XP_001298682.1">
    <property type="nucleotide sequence ID" value="XM_001298681.1"/>
</dbReference>
<feature type="region of interest" description="Disordered" evidence="1">
    <location>
        <begin position="44"/>
        <end position="74"/>
    </location>
</feature>
<dbReference type="SMR" id="A2GAR6"/>
<proteinExistence type="predicted"/>
<keyword evidence="3" id="KW-1185">Reference proteome</keyword>
<dbReference type="KEGG" id="tva:4743395"/>
<feature type="compositionally biased region" description="Polar residues" evidence="1">
    <location>
        <begin position="53"/>
        <end position="74"/>
    </location>
</feature>
<dbReference type="VEuPathDB" id="TrichDB:TVAGG3_0773280"/>
<name>A2GAR6_TRIV3</name>
<evidence type="ECO:0000313" key="2">
    <source>
        <dbReference type="EMBL" id="EAX85752.1"/>
    </source>
</evidence>
<accession>A2GAR6</accession>
<dbReference type="AlphaFoldDB" id="A2GAR6"/>
<sequence>MASNFTHQIFDRLPYERQQELLERGKQQARQRQLLEEQIRENQQRKALEQVRTKSNWEPFNMPNQRPNQRQFANSNGILSPNIYANTFKANEIRPIISYFSPLQTRNHNFTLSHNPRTISTKFSSLRNQLRHSMPASKINSPRDFY</sequence>